<proteinExistence type="predicted"/>
<dbReference type="EMBL" id="MU393461">
    <property type="protein sequence ID" value="KAI4866221.1"/>
    <property type="molecule type" value="Genomic_DNA"/>
</dbReference>
<comment type="caution">
    <text evidence="1">The sequence shown here is derived from an EMBL/GenBank/DDBJ whole genome shotgun (WGS) entry which is preliminary data.</text>
</comment>
<gene>
    <name evidence="1" type="ORF">F4820DRAFT_417474</name>
</gene>
<evidence type="ECO:0000313" key="1">
    <source>
        <dbReference type="EMBL" id="KAI4866221.1"/>
    </source>
</evidence>
<evidence type="ECO:0000313" key="2">
    <source>
        <dbReference type="Proteomes" id="UP001497700"/>
    </source>
</evidence>
<protein>
    <submittedName>
        <fullName evidence="1">Uncharacterized protein</fullName>
    </submittedName>
</protein>
<accession>A0ACB9Z3W2</accession>
<reference evidence="1 2" key="1">
    <citation type="journal article" date="2022" name="New Phytol.">
        <title>Ecological generalism drives hyperdiversity of secondary metabolite gene clusters in xylarialean endophytes.</title>
        <authorList>
            <person name="Franco M.E.E."/>
            <person name="Wisecaver J.H."/>
            <person name="Arnold A.E."/>
            <person name="Ju Y.M."/>
            <person name="Slot J.C."/>
            <person name="Ahrendt S."/>
            <person name="Moore L.P."/>
            <person name="Eastman K.E."/>
            <person name="Scott K."/>
            <person name="Konkel Z."/>
            <person name="Mondo S.J."/>
            <person name="Kuo A."/>
            <person name="Hayes R.D."/>
            <person name="Haridas S."/>
            <person name="Andreopoulos B."/>
            <person name="Riley R."/>
            <person name="LaButti K."/>
            <person name="Pangilinan J."/>
            <person name="Lipzen A."/>
            <person name="Amirebrahimi M."/>
            <person name="Yan J."/>
            <person name="Adam C."/>
            <person name="Keymanesh K."/>
            <person name="Ng V."/>
            <person name="Louie K."/>
            <person name="Northen T."/>
            <person name="Drula E."/>
            <person name="Henrissat B."/>
            <person name="Hsieh H.M."/>
            <person name="Youens-Clark K."/>
            <person name="Lutzoni F."/>
            <person name="Miadlikowska J."/>
            <person name="Eastwood D.C."/>
            <person name="Hamelin R.C."/>
            <person name="Grigoriev I.V."/>
            <person name="U'Ren J.M."/>
        </authorList>
    </citation>
    <scope>NUCLEOTIDE SEQUENCE [LARGE SCALE GENOMIC DNA]</scope>
    <source>
        <strain evidence="1 2">CBS 119005</strain>
    </source>
</reference>
<name>A0ACB9Z3W2_9PEZI</name>
<dbReference type="Proteomes" id="UP001497700">
    <property type="component" value="Unassembled WGS sequence"/>
</dbReference>
<organism evidence="1 2">
    <name type="scientific">Hypoxylon rubiginosum</name>
    <dbReference type="NCBI Taxonomy" id="110542"/>
    <lineage>
        <taxon>Eukaryota</taxon>
        <taxon>Fungi</taxon>
        <taxon>Dikarya</taxon>
        <taxon>Ascomycota</taxon>
        <taxon>Pezizomycotina</taxon>
        <taxon>Sordariomycetes</taxon>
        <taxon>Xylariomycetidae</taxon>
        <taxon>Xylariales</taxon>
        <taxon>Hypoxylaceae</taxon>
        <taxon>Hypoxylon</taxon>
    </lineage>
</organism>
<keyword evidence="2" id="KW-1185">Reference proteome</keyword>
<sequence>MDGLRQRPKTWRILLYLSFYKKASAIVSCWRQNVSLHGVNMRYSARRRLHTMSYTTEPLYKCSTVRLNANITL</sequence>